<dbReference type="InterPro" id="IPR035906">
    <property type="entry name" value="MetI-like_sf"/>
</dbReference>
<dbReference type="PROSITE" id="PS50928">
    <property type="entry name" value="ABC_TM1"/>
    <property type="match status" value="1"/>
</dbReference>
<dbReference type="PANTHER" id="PTHR43163:SF6">
    <property type="entry name" value="DIPEPTIDE TRANSPORT SYSTEM PERMEASE PROTEIN DPPB-RELATED"/>
    <property type="match status" value="1"/>
</dbReference>
<feature type="transmembrane region" description="Helical" evidence="8">
    <location>
        <begin position="12"/>
        <end position="30"/>
    </location>
</feature>
<feature type="transmembrane region" description="Helical" evidence="8">
    <location>
        <begin position="175"/>
        <end position="193"/>
    </location>
</feature>
<proteinExistence type="inferred from homology"/>
<reference evidence="11" key="1">
    <citation type="submission" date="2016-11" db="EMBL/GenBank/DDBJ databases">
        <authorList>
            <person name="Varghese N."/>
            <person name="Submissions S."/>
        </authorList>
    </citation>
    <scope>NUCLEOTIDE SEQUENCE [LARGE SCALE GENOMIC DNA]</scope>
    <source>
        <strain evidence="11">DSM 21264</strain>
    </source>
</reference>
<dbReference type="PANTHER" id="PTHR43163">
    <property type="entry name" value="DIPEPTIDE TRANSPORT SYSTEM PERMEASE PROTEIN DPPB-RELATED"/>
    <property type="match status" value="1"/>
</dbReference>
<dbReference type="Proteomes" id="UP000184159">
    <property type="component" value="Unassembled WGS sequence"/>
</dbReference>
<evidence type="ECO:0000313" key="11">
    <source>
        <dbReference type="Proteomes" id="UP000184159"/>
    </source>
</evidence>
<keyword evidence="4 8" id="KW-0812">Transmembrane</keyword>
<feature type="domain" description="ABC transmembrane type-1" evidence="9">
    <location>
        <begin position="100"/>
        <end position="301"/>
    </location>
</feature>
<keyword evidence="11" id="KW-1185">Reference proteome</keyword>
<dbReference type="SUPFAM" id="SSF161098">
    <property type="entry name" value="MetI-like"/>
    <property type="match status" value="1"/>
</dbReference>
<accession>A0A1M5FXY3</accession>
<name>A0A1M5FXY3_VIBGA</name>
<dbReference type="InterPro" id="IPR000515">
    <property type="entry name" value="MetI-like"/>
</dbReference>
<evidence type="ECO:0000256" key="2">
    <source>
        <dbReference type="ARBA" id="ARBA00022448"/>
    </source>
</evidence>
<dbReference type="RefSeq" id="WP_072962469.1">
    <property type="nucleotide sequence ID" value="NZ_FQUH01000022.1"/>
</dbReference>
<dbReference type="Pfam" id="PF19300">
    <property type="entry name" value="BPD_transp_1_N"/>
    <property type="match status" value="1"/>
</dbReference>
<evidence type="ECO:0000256" key="1">
    <source>
        <dbReference type="ARBA" id="ARBA00004651"/>
    </source>
</evidence>
<protein>
    <submittedName>
        <fullName evidence="10">Peptide/nickel transport system permease protein</fullName>
    </submittedName>
</protein>
<dbReference type="GO" id="GO:0005886">
    <property type="term" value="C:plasma membrane"/>
    <property type="evidence" value="ECO:0007669"/>
    <property type="project" value="UniProtKB-SubCell"/>
</dbReference>
<evidence type="ECO:0000256" key="5">
    <source>
        <dbReference type="ARBA" id="ARBA00022989"/>
    </source>
</evidence>
<keyword evidence="3" id="KW-1003">Cell membrane</keyword>
<feature type="transmembrane region" description="Helical" evidence="8">
    <location>
        <begin position="102"/>
        <end position="126"/>
    </location>
</feature>
<evidence type="ECO:0000256" key="4">
    <source>
        <dbReference type="ARBA" id="ARBA00022692"/>
    </source>
</evidence>
<comment type="subcellular location">
    <subcellularLocation>
        <location evidence="1 8">Cell membrane</location>
        <topology evidence="1 8">Multi-pass membrane protein</topology>
    </subcellularLocation>
</comment>
<evidence type="ECO:0000256" key="6">
    <source>
        <dbReference type="ARBA" id="ARBA00023136"/>
    </source>
</evidence>
<dbReference type="AlphaFoldDB" id="A0A1M5FXY3"/>
<evidence type="ECO:0000313" key="10">
    <source>
        <dbReference type="EMBL" id="SHF96417.1"/>
    </source>
</evidence>
<organism evidence="10 11">
    <name type="scientific">Vibrio gazogenes DSM 21264 = NBRC 103151</name>
    <dbReference type="NCBI Taxonomy" id="1123492"/>
    <lineage>
        <taxon>Bacteria</taxon>
        <taxon>Pseudomonadati</taxon>
        <taxon>Pseudomonadota</taxon>
        <taxon>Gammaproteobacteria</taxon>
        <taxon>Vibrionales</taxon>
        <taxon>Vibrionaceae</taxon>
        <taxon>Vibrio</taxon>
    </lineage>
</organism>
<evidence type="ECO:0000259" key="9">
    <source>
        <dbReference type="PROSITE" id="PS50928"/>
    </source>
</evidence>
<gene>
    <name evidence="10" type="ORF">SAMN02745781_03618</name>
</gene>
<dbReference type="GO" id="GO:0071916">
    <property type="term" value="F:dipeptide transmembrane transporter activity"/>
    <property type="evidence" value="ECO:0007669"/>
    <property type="project" value="TreeGrafter"/>
</dbReference>
<feature type="transmembrane region" description="Helical" evidence="8">
    <location>
        <begin position="236"/>
        <end position="258"/>
    </location>
</feature>
<feature type="transmembrane region" description="Helical" evidence="8">
    <location>
        <begin position="138"/>
        <end position="163"/>
    </location>
</feature>
<dbReference type="Gene3D" id="1.10.3720.10">
    <property type="entry name" value="MetI-like"/>
    <property type="match status" value="1"/>
</dbReference>
<dbReference type="Pfam" id="PF00528">
    <property type="entry name" value="BPD_transp_1"/>
    <property type="match status" value="1"/>
</dbReference>
<keyword evidence="5 8" id="KW-1133">Transmembrane helix</keyword>
<keyword evidence="6 8" id="KW-0472">Membrane</keyword>
<evidence type="ECO:0000256" key="7">
    <source>
        <dbReference type="ARBA" id="ARBA00024202"/>
    </source>
</evidence>
<keyword evidence="2 8" id="KW-0813">Transport</keyword>
<dbReference type="InterPro" id="IPR045621">
    <property type="entry name" value="BPD_transp_1_N"/>
</dbReference>
<evidence type="ECO:0000256" key="8">
    <source>
        <dbReference type="RuleBase" id="RU363032"/>
    </source>
</evidence>
<feature type="transmembrane region" description="Helical" evidence="8">
    <location>
        <begin position="278"/>
        <end position="300"/>
    </location>
</feature>
<comment type="similarity">
    <text evidence="7">Belongs to the binding-protein-dependent transport system permease family. OppBC subfamily.</text>
</comment>
<dbReference type="EMBL" id="FQUH01000022">
    <property type="protein sequence ID" value="SHF96417.1"/>
    <property type="molecule type" value="Genomic_DNA"/>
</dbReference>
<dbReference type="CDD" id="cd06261">
    <property type="entry name" value="TM_PBP2"/>
    <property type="match status" value="1"/>
</dbReference>
<evidence type="ECO:0000256" key="3">
    <source>
        <dbReference type="ARBA" id="ARBA00022475"/>
    </source>
</evidence>
<sequence>MINLLLRRFCQLIFVGWSVGTVTFVMMKFLPGDMAFRIAAARYGHDYVNLESAQRVAVDLGLNRPVWEQYVSWMWDLAHFNLGQSMVSGEQVTEKIMHHLGYSLWLAVVALGLSLLIAFPIGVYCARHAGQWHDRVTLLISSFIRAQPVFLIGLVLILCFALKLDLLPVAGFGRFEHVLLPALALALSLAAMSNRMIRNTAKRIFDAPFYHFARLKGLNESQTYVHHGQRNITLPLLAFIGVQAVGLVEGIVMIESLFSWPGIGHALSHAIFGRDIPVIQGAALMMGLFFVVINTGVDLVQYHFDPRYRRSVAGGMA</sequence>